<dbReference type="InterPro" id="IPR002488">
    <property type="entry name" value="Gemini_C4"/>
</dbReference>
<gene>
    <name evidence="4" type="primary">AC4</name>
</gene>
<sequence>MGLCTSMPSSSSKVSSSSETIDISTSLTQIHPHNSIQTFRELSPHPMSNPTSRRTEITSTGVSFRSMDDLLEEVNRQLTMLQQRRSMQVQLKQL</sequence>
<feature type="region of interest" description="Disordered" evidence="3">
    <location>
        <begin position="1"/>
        <end position="23"/>
    </location>
</feature>
<dbReference type="Pfam" id="PF01492">
    <property type="entry name" value="Gemini_C4"/>
    <property type="match status" value="1"/>
</dbReference>
<keyword evidence="2" id="KW-0945">Host-virus interaction</keyword>
<evidence type="ECO:0000256" key="2">
    <source>
        <dbReference type="ARBA" id="ARBA00022581"/>
    </source>
</evidence>
<dbReference type="EMBL" id="MH807202">
    <property type="protein sequence ID" value="QBO66562.1"/>
    <property type="molecule type" value="Genomic_DNA"/>
</dbReference>
<proteinExistence type="inferred from homology"/>
<organism evidence="4">
    <name type="scientific">Duranta leaf curl virus</name>
    <dbReference type="NCBI Taxonomy" id="742163"/>
    <lineage>
        <taxon>Viruses</taxon>
        <taxon>Monodnaviria</taxon>
        <taxon>Shotokuvirae</taxon>
        <taxon>Cressdnaviricota</taxon>
        <taxon>Repensiviricetes</taxon>
        <taxon>Geplafuvirales</taxon>
        <taxon>Geminiviridae</taxon>
        <taxon>Begomovirus</taxon>
        <taxon>Begomovirus durantae</taxon>
    </lineage>
</organism>
<comment type="similarity">
    <text evidence="1">Belongs to the geminiviridae protein AC4/C4 family.</text>
</comment>
<reference evidence="4" key="1">
    <citation type="submission" date="2018-08" db="EMBL/GenBank/DDBJ databases">
        <authorList>
            <person name="Varun P."/>
            <person name="Saxena S."/>
        </authorList>
    </citation>
    <scope>NUCLEOTIDE SEQUENCE</scope>
    <source>
        <strain evidence="4">PSB-63</strain>
    </source>
</reference>
<evidence type="ECO:0000256" key="1">
    <source>
        <dbReference type="ARBA" id="ARBA00008996"/>
    </source>
</evidence>
<evidence type="ECO:0000256" key="3">
    <source>
        <dbReference type="SAM" id="MobiDB-lite"/>
    </source>
</evidence>
<accession>A0A5J6A510</accession>
<name>A0A5J6A510_9GEMI</name>
<protein>
    <submittedName>
        <fullName evidence="4">AC4 protein</fullName>
    </submittedName>
</protein>
<evidence type="ECO:0000313" key="4">
    <source>
        <dbReference type="EMBL" id="QBO66562.1"/>
    </source>
</evidence>